<evidence type="ECO:0000256" key="3">
    <source>
        <dbReference type="ARBA" id="ARBA00022801"/>
    </source>
</evidence>
<dbReference type="InterPro" id="IPR012291">
    <property type="entry name" value="CBM2_carb-bd_dom_sf"/>
</dbReference>
<evidence type="ECO:0000256" key="4">
    <source>
        <dbReference type="ARBA" id="ARBA00023001"/>
    </source>
</evidence>
<keyword evidence="3 8" id="KW-0378">Hydrolase</keyword>
<feature type="compositionally biased region" description="Low complexity" evidence="11">
    <location>
        <begin position="118"/>
        <end position="133"/>
    </location>
</feature>
<gene>
    <name evidence="15" type="primary">LOC106179839</name>
</gene>
<feature type="active site" evidence="9">
    <location>
        <position position="539"/>
    </location>
</feature>
<dbReference type="GO" id="GO:0008810">
    <property type="term" value="F:cellulase activity"/>
    <property type="evidence" value="ECO:0007669"/>
    <property type="project" value="UniProtKB-EC"/>
</dbReference>
<feature type="active site" evidence="8">
    <location>
        <position position="495"/>
    </location>
</feature>
<sequence>MYSQLLLLLIGACVARAEVKVINSWNDGFQANINAPVTKSHNGWEMVLTFDRPLWKLEIWDADIIRSEQGGKVWHLKNKGHNAMKNPGESIAMTFVARGGASSATVRIVGQDGGGTNTGTNPSKPVVDPVKPVTPTNTKYNYDDVLHKSILFYEAQRSGKLPSNNRVPWRGDSALGDRGRNGEDLTGGWYDAGDHVKFGLPMGWSTMTLTWGLVDYKDAYVAAGEYNNMLSSVKWPLDYFIKAHTSKNELYVQVGDGYADHGFWGRPEDMNMNRPAFKVTSGNPGSDVVGQTAGAMAAGYMAFKDSNAGYAATLLRHAKELYDFGSRSQGIYTNQGGIPAKPFYVSQSYKDDLCVAAAWLYRATKEAKYLNDAKRWAETSPSWAYSWDDNKVSCQLLLYIATKDNTYKSPIESYMRSWMRGGDVTYTPKGLAWRLQWGSLRYAANTAFIALRAADAGINTNTYKNWAQGQIHYMLGDTGRSYVVGFGNNPPTQPHHRAASCPMRPAPCGSAQQNAWGPNPQVLNGALVGGPGSNDEYTDSRNDYIKNEVATDYNAGFQSAIAGLKHWALQKQ</sequence>
<dbReference type="KEGG" id="lak:106179839"/>
<keyword evidence="6 8" id="KW-0326">Glycosidase</keyword>
<comment type="catalytic activity">
    <reaction evidence="1 10">
        <text>Endohydrolysis of (1-&gt;4)-beta-D-glucosidic linkages in cellulose, lichenin and cereal beta-D-glucans.</text>
        <dbReference type="EC" id="3.2.1.4"/>
    </reaction>
</comment>
<dbReference type="PROSITE" id="PS00698">
    <property type="entry name" value="GH9_3"/>
    <property type="match status" value="1"/>
</dbReference>
<dbReference type="InterPro" id="IPR001919">
    <property type="entry name" value="CBD2"/>
</dbReference>
<evidence type="ECO:0000256" key="5">
    <source>
        <dbReference type="ARBA" id="ARBA00023277"/>
    </source>
</evidence>
<evidence type="ECO:0000256" key="9">
    <source>
        <dbReference type="PROSITE-ProRule" id="PRU10060"/>
    </source>
</evidence>
<protein>
    <recommendedName>
        <fullName evidence="10">Endoglucanase</fullName>
        <ecNumber evidence="10">3.2.1.4</ecNumber>
    </recommendedName>
</protein>
<keyword evidence="14" id="KW-1185">Reference proteome</keyword>
<evidence type="ECO:0000256" key="2">
    <source>
        <dbReference type="ARBA" id="ARBA00007072"/>
    </source>
</evidence>
<dbReference type="GeneID" id="106179839"/>
<dbReference type="InterPro" id="IPR008928">
    <property type="entry name" value="6-hairpin_glycosidase_sf"/>
</dbReference>
<proteinExistence type="inferred from homology"/>
<keyword evidence="7 8" id="KW-0624">Polysaccharide degradation</keyword>
<evidence type="ECO:0000256" key="11">
    <source>
        <dbReference type="SAM" id="MobiDB-lite"/>
    </source>
</evidence>
<dbReference type="PROSITE" id="PS00592">
    <property type="entry name" value="GH9_2"/>
    <property type="match status" value="1"/>
</dbReference>
<dbReference type="GO" id="GO:0030247">
    <property type="term" value="F:polysaccharide binding"/>
    <property type="evidence" value="ECO:0007669"/>
    <property type="project" value="InterPro"/>
</dbReference>
<dbReference type="GO" id="GO:0030245">
    <property type="term" value="P:cellulose catabolic process"/>
    <property type="evidence" value="ECO:0007669"/>
    <property type="project" value="UniProtKB-KW"/>
</dbReference>
<name>A0A1S3K9G1_LINAN</name>
<evidence type="ECO:0000259" key="12">
    <source>
        <dbReference type="Pfam" id="PF00553"/>
    </source>
</evidence>
<dbReference type="EC" id="3.2.1.4" evidence="10"/>
<evidence type="ECO:0000313" key="15">
    <source>
        <dbReference type="RefSeq" id="XP_013419079.1"/>
    </source>
</evidence>
<dbReference type="RefSeq" id="XP_013419079.1">
    <property type="nucleotide sequence ID" value="XM_013563625.1"/>
</dbReference>
<dbReference type="InterPro" id="IPR033126">
    <property type="entry name" value="Glyco_hydro_9_Asp/Glu_AS"/>
</dbReference>
<accession>A0A1S3K9G1</accession>
<feature type="region of interest" description="Disordered" evidence="11">
    <location>
        <begin position="112"/>
        <end position="133"/>
    </location>
</feature>
<dbReference type="InterPro" id="IPR001701">
    <property type="entry name" value="Glyco_hydro_9"/>
</dbReference>
<dbReference type="InterPro" id="IPR012341">
    <property type="entry name" value="6hp_glycosidase-like_sf"/>
</dbReference>
<feature type="active site" evidence="9">
    <location>
        <position position="548"/>
    </location>
</feature>
<dbReference type="Gene3D" id="1.50.10.10">
    <property type="match status" value="1"/>
</dbReference>
<comment type="similarity">
    <text evidence="2 8 10">Belongs to the glycosyl hydrolase 9 (cellulase E) family.</text>
</comment>
<dbReference type="InterPro" id="IPR008965">
    <property type="entry name" value="CBM2/CBM3_carb-bd_dom_sf"/>
</dbReference>
<organism evidence="14 15">
    <name type="scientific">Lingula anatina</name>
    <name type="common">Brachiopod</name>
    <name type="synonym">Lingula unguis</name>
    <dbReference type="NCBI Taxonomy" id="7574"/>
    <lineage>
        <taxon>Eukaryota</taxon>
        <taxon>Metazoa</taxon>
        <taxon>Spiralia</taxon>
        <taxon>Lophotrochozoa</taxon>
        <taxon>Brachiopoda</taxon>
        <taxon>Linguliformea</taxon>
        <taxon>Lingulata</taxon>
        <taxon>Lingulida</taxon>
        <taxon>Linguloidea</taxon>
        <taxon>Lingulidae</taxon>
        <taxon>Lingula</taxon>
    </lineage>
</organism>
<keyword evidence="10" id="KW-0732">Signal</keyword>
<dbReference type="SUPFAM" id="SSF48208">
    <property type="entry name" value="Six-hairpin glycosidases"/>
    <property type="match status" value="1"/>
</dbReference>
<dbReference type="STRING" id="7574.A0A1S3K9G1"/>
<keyword evidence="5 8" id="KW-0119">Carbohydrate metabolism</keyword>
<feature type="domain" description="CBM2" evidence="12">
    <location>
        <begin position="16"/>
        <end position="106"/>
    </location>
</feature>
<keyword evidence="4 10" id="KW-0136">Cellulose degradation</keyword>
<evidence type="ECO:0000256" key="10">
    <source>
        <dbReference type="RuleBase" id="RU361166"/>
    </source>
</evidence>
<reference evidence="15" key="1">
    <citation type="submission" date="2025-08" db="UniProtKB">
        <authorList>
            <consortium name="RefSeq"/>
        </authorList>
    </citation>
    <scope>IDENTIFICATION</scope>
    <source>
        <tissue evidence="15">Gonads</tissue>
    </source>
</reference>
<dbReference type="AlphaFoldDB" id="A0A1S3K9G1"/>
<dbReference type="SUPFAM" id="SSF49384">
    <property type="entry name" value="Carbohydrate-binding domain"/>
    <property type="match status" value="1"/>
</dbReference>
<evidence type="ECO:0000256" key="6">
    <source>
        <dbReference type="ARBA" id="ARBA00023295"/>
    </source>
</evidence>
<feature type="chain" id="PRO_5010001391" description="Endoglucanase" evidence="10">
    <location>
        <begin position="18"/>
        <end position="572"/>
    </location>
</feature>
<dbReference type="Proteomes" id="UP000085678">
    <property type="component" value="Unplaced"/>
</dbReference>
<dbReference type="OrthoDB" id="10257085at2759"/>
<dbReference type="Pfam" id="PF00759">
    <property type="entry name" value="Glyco_hydro_9"/>
    <property type="match status" value="1"/>
</dbReference>
<dbReference type="Gene3D" id="2.60.40.290">
    <property type="match status" value="1"/>
</dbReference>
<evidence type="ECO:0000256" key="8">
    <source>
        <dbReference type="PROSITE-ProRule" id="PRU10059"/>
    </source>
</evidence>
<dbReference type="InParanoid" id="A0A1S3K9G1"/>
<evidence type="ECO:0000256" key="7">
    <source>
        <dbReference type="ARBA" id="ARBA00023326"/>
    </source>
</evidence>
<dbReference type="Pfam" id="PF00553">
    <property type="entry name" value="CBM_2"/>
    <property type="match status" value="1"/>
</dbReference>
<evidence type="ECO:0000256" key="1">
    <source>
        <dbReference type="ARBA" id="ARBA00000966"/>
    </source>
</evidence>
<evidence type="ECO:0000313" key="14">
    <source>
        <dbReference type="Proteomes" id="UP000085678"/>
    </source>
</evidence>
<feature type="signal peptide" evidence="10">
    <location>
        <begin position="1"/>
        <end position="17"/>
    </location>
</feature>
<dbReference type="InterPro" id="IPR018221">
    <property type="entry name" value="Glyco_hydro_9_His_AS"/>
</dbReference>
<evidence type="ECO:0000259" key="13">
    <source>
        <dbReference type="Pfam" id="PF00759"/>
    </source>
</evidence>
<dbReference type="PANTHER" id="PTHR22298">
    <property type="entry name" value="ENDO-1,4-BETA-GLUCANASE"/>
    <property type="match status" value="1"/>
</dbReference>
<feature type="domain" description="Glycoside hydrolase family 9" evidence="13">
    <location>
        <begin position="142"/>
        <end position="560"/>
    </location>
</feature>